<keyword evidence="2 5" id="KW-0812">Transmembrane</keyword>
<dbReference type="SUPFAM" id="SSF161084">
    <property type="entry name" value="MAPEG domain-like"/>
    <property type="match status" value="1"/>
</dbReference>
<keyword evidence="3 5" id="KW-1133">Transmembrane helix</keyword>
<dbReference type="InterPro" id="IPR001129">
    <property type="entry name" value="Membr-assoc_MAPEG"/>
</dbReference>
<evidence type="ECO:0000256" key="4">
    <source>
        <dbReference type="ARBA" id="ARBA00023136"/>
    </source>
</evidence>
<feature type="transmembrane region" description="Helical" evidence="5">
    <location>
        <begin position="6"/>
        <end position="28"/>
    </location>
</feature>
<feature type="transmembrane region" description="Helical" evidence="5">
    <location>
        <begin position="49"/>
        <end position="68"/>
    </location>
</feature>
<reference evidence="6 7" key="1">
    <citation type="submission" date="2008-07" db="EMBL/GenBank/DDBJ databases">
        <authorList>
            <person name="El-Sayed N."/>
            <person name="Caler E."/>
            <person name="Inman J."/>
            <person name="Amedeo P."/>
            <person name="Hass B."/>
            <person name="Wortman J."/>
        </authorList>
    </citation>
    <scope>NUCLEOTIDE SEQUENCE [LARGE SCALE GENOMIC DNA]</scope>
    <source>
        <strain evidence="7">ATCC 50983 / TXsc</strain>
    </source>
</reference>
<dbReference type="Proteomes" id="UP000007800">
    <property type="component" value="Unassembled WGS sequence"/>
</dbReference>
<feature type="transmembrane region" description="Helical" evidence="5">
    <location>
        <begin position="132"/>
        <end position="150"/>
    </location>
</feature>
<evidence type="ECO:0000313" key="7">
    <source>
        <dbReference type="Proteomes" id="UP000007800"/>
    </source>
</evidence>
<name>C5KVQ0_PERM5</name>
<dbReference type="OMA" id="YHIFHAL"/>
<protein>
    <submittedName>
        <fullName evidence="6">Uncharacterized protein</fullName>
    </submittedName>
</protein>
<dbReference type="InterPro" id="IPR023352">
    <property type="entry name" value="MAPEG-like_dom_sf"/>
</dbReference>
<comment type="subcellular location">
    <subcellularLocation>
        <location evidence="1">Membrane</location>
    </subcellularLocation>
</comment>
<dbReference type="GO" id="GO:0016020">
    <property type="term" value="C:membrane"/>
    <property type="evidence" value="ECO:0007669"/>
    <property type="project" value="UniProtKB-SubCell"/>
</dbReference>
<evidence type="ECO:0000256" key="5">
    <source>
        <dbReference type="SAM" id="Phobius"/>
    </source>
</evidence>
<evidence type="ECO:0000313" key="6">
    <source>
        <dbReference type="EMBL" id="EER11435.1"/>
    </source>
</evidence>
<dbReference type="AlphaFoldDB" id="C5KVQ0"/>
<evidence type="ECO:0000256" key="1">
    <source>
        <dbReference type="ARBA" id="ARBA00004370"/>
    </source>
</evidence>
<keyword evidence="4 5" id="KW-0472">Membrane</keyword>
<gene>
    <name evidence="6" type="ORF">Pmar_PMAR011100</name>
</gene>
<dbReference type="Pfam" id="PF01124">
    <property type="entry name" value="MAPEG"/>
    <property type="match status" value="1"/>
</dbReference>
<proteinExistence type="predicted"/>
<accession>C5KVQ0</accession>
<dbReference type="EMBL" id="GG676694">
    <property type="protein sequence ID" value="EER11435.1"/>
    <property type="molecule type" value="Genomic_DNA"/>
</dbReference>
<evidence type="ECO:0000256" key="3">
    <source>
        <dbReference type="ARBA" id="ARBA00022989"/>
    </source>
</evidence>
<sequence>MGYGVFTLFGIIYPINFFLATTTVKLAVSSGIVDIIRYTFPQHTYWIRDLDFVIGCVGVSLLMAYALVSVASGIQAMSPQGYDNHYGRFQLSRAKPGLGLRMYASHYNALECFTMFSIAVILGILRGMDEHLLANLSAVVILARANYHIFHALDFAMLRSIAFDTAFMAILSIIMEAAFPGNVVVKFMATKDWTLPVL</sequence>
<keyword evidence="7" id="KW-1185">Reference proteome</keyword>
<dbReference type="GeneID" id="9046776"/>
<feature type="transmembrane region" description="Helical" evidence="5">
    <location>
        <begin position="106"/>
        <end position="125"/>
    </location>
</feature>
<organism evidence="7">
    <name type="scientific">Perkinsus marinus (strain ATCC 50983 / TXsc)</name>
    <dbReference type="NCBI Taxonomy" id="423536"/>
    <lineage>
        <taxon>Eukaryota</taxon>
        <taxon>Sar</taxon>
        <taxon>Alveolata</taxon>
        <taxon>Perkinsozoa</taxon>
        <taxon>Perkinsea</taxon>
        <taxon>Perkinsida</taxon>
        <taxon>Perkinsidae</taxon>
        <taxon>Perkinsus</taxon>
    </lineage>
</organism>
<dbReference type="OrthoDB" id="2122304at2759"/>
<dbReference type="Gene3D" id="1.20.120.550">
    <property type="entry name" value="Membrane associated eicosanoid/glutathione metabolism-like domain"/>
    <property type="match status" value="1"/>
</dbReference>
<feature type="transmembrane region" description="Helical" evidence="5">
    <location>
        <begin position="156"/>
        <end position="179"/>
    </location>
</feature>
<dbReference type="PANTHER" id="PTHR35371:SF1">
    <property type="entry name" value="BLR7753 PROTEIN"/>
    <property type="match status" value="1"/>
</dbReference>
<evidence type="ECO:0000256" key="2">
    <source>
        <dbReference type="ARBA" id="ARBA00022692"/>
    </source>
</evidence>
<dbReference type="PANTHER" id="PTHR35371">
    <property type="entry name" value="INNER MEMBRANE PROTEIN"/>
    <property type="match status" value="1"/>
</dbReference>
<dbReference type="InParanoid" id="C5KVQ0"/>
<dbReference type="RefSeq" id="XP_002779640.1">
    <property type="nucleotide sequence ID" value="XM_002779594.1"/>
</dbReference>